<proteinExistence type="predicted"/>
<organism evidence="5 6">
    <name type="scientific">Dorea acetigenes</name>
    <dbReference type="NCBI Taxonomy" id="2981787"/>
    <lineage>
        <taxon>Bacteria</taxon>
        <taxon>Bacillati</taxon>
        <taxon>Bacillota</taxon>
        <taxon>Clostridia</taxon>
        <taxon>Lachnospirales</taxon>
        <taxon>Lachnospiraceae</taxon>
        <taxon>Dorea</taxon>
    </lineage>
</organism>
<name>A0ABT2RNU7_9FIRM</name>
<dbReference type="Pfam" id="PF01047">
    <property type="entry name" value="MarR"/>
    <property type="match status" value="1"/>
</dbReference>
<dbReference type="InterPro" id="IPR000835">
    <property type="entry name" value="HTH_MarR-typ"/>
</dbReference>
<comment type="caution">
    <text evidence="5">The sequence shown here is derived from an EMBL/GenBank/DDBJ whole genome shotgun (WGS) entry which is preliminary data.</text>
</comment>
<protein>
    <submittedName>
        <fullName evidence="5">MarR family transcriptional regulator</fullName>
    </submittedName>
</protein>
<dbReference type="Proteomes" id="UP001652431">
    <property type="component" value="Unassembled WGS sequence"/>
</dbReference>
<dbReference type="EMBL" id="JAOQJU010000012">
    <property type="protein sequence ID" value="MCU6687016.1"/>
    <property type="molecule type" value="Genomic_DNA"/>
</dbReference>
<dbReference type="SMART" id="SM00347">
    <property type="entry name" value="HTH_MARR"/>
    <property type="match status" value="1"/>
</dbReference>
<dbReference type="PANTHER" id="PTHR42756">
    <property type="entry name" value="TRANSCRIPTIONAL REGULATOR, MARR"/>
    <property type="match status" value="1"/>
</dbReference>
<dbReference type="PRINTS" id="PR00598">
    <property type="entry name" value="HTHMARR"/>
</dbReference>
<keyword evidence="2" id="KW-0238">DNA-binding</keyword>
<keyword evidence="6" id="KW-1185">Reference proteome</keyword>
<evidence type="ECO:0000256" key="2">
    <source>
        <dbReference type="ARBA" id="ARBA00023125"/>
    </source>
</evidence>
<dbReference type="SUPFAM" id="SSF46785">
    <property type="entry name" value="Winged helix' DNA-binding domain"/>
    <property type="match status" value="1"/>
</dbReference>
<feature type="domain" description="HTH marR-type" evidence="4">
    <location>
        <begin position="11"/>
        <end position="140"/>
    </location>
</feature>
<sequence length="159" mass="18469">MKEYAVKDVPSVMILHHLGHILRYQVMDQLEKYELKAGQAGVLFVLDNEGTLSQREIAGKMCVKPPSMTVMLQKMEKNGFVTRNPDKEDQRIIRITLTDKGKNCVGEIRAALARMEEKMFDGFSREEQILARRFLLQMQDNLMKQEAKVMTERSRQIHE</sequence>
<dbReference type="PANTHER" id="PTHR42756:SF1">
    <property type="entry name" value="TRANSCRIPTIONAL REPRESSOR OF EMRAB OPERON"/>
    <property type="match status" value="1"/>
</dbReference>
<gene>
    <name evidence="5" type="ORF">OCV99_10725</name>
</gene>
<dbReference type="InterPro" id="IPR036390">
    <property type="entry name" value="WH_DNA-bd_sf"/>
</dbReference>
<accession>A0ABT2RNU7</accession>
<dbReference type="RefSeq" id="WP_158370498.1">
    <property type="nucleotide sequence ID" value="NZ_JAOQJU010000012.1"/>
</dbReference>
<keyword evidence="3" id="KW-0804">Transcription</keyword>
<evidence type="ECO:0000256" key="3">
    <source>
        <dbReference type="ARBA" id="ARBA00023163"/>
    </source>
</evidence>
<reference evidence="5 6" key="1">
    <citation type="journal article" date="2021" name="ISME Commun">
        <title>Automated analysis of genomic sequences facilitates high-throughput and comprehensive description of bacteria.</title>
        <authorList>
            <person name="Hitch T.C.A."/>
        </authorList>
    </citation>
    <scope>NUCLEOTIDE SEQUENCE [LARGE SCALE GENOMIC DNA]</scope>
    <source>
        <strain evidence="5 6">Sanger_03</strain>
    </source>
</reference>
<evidence type="ECO:0000313" key="5">
    <source>
        <dbReference type="EMBL" id="MCU6687016.1"/>
    </source>
</evidence>
<evidence type="ECO:0000259" key="4">
    <source>
        <dbReference type="PROSITE" id="PS50995"/>
    </source>
</evidence>
<dbReference type="InterPro" id="IPR036388">
    <property type="entry name" value="WH-like_DNA-bd_sf"/>
</dbReference>
<evidence type="ECO:0000256" key="1">
    <source>
        <dbReference type="ARBA" id="ARBA00023015"/>
    </source>
</evidence>
<evidence type="ECO:0000313" key="6">
    <source>
        <dbReference type="Proteomes" id="UP001652431"/>
    </source>
</evidence>
<dbReference type="PROSITE" id="PS50995">
    <property type="entry name" value="HTH_MARR_2"/>
    <property type="match status" value="1"/>
</dbReference>
<keyword evidence="1" id="KW-0805">Transcription regulation</keyword>
<dbReference type="Gene3D" id="1.10.10.10">
    <property type="entry name" value="Winged helix-like DNA-binding domain superfamily/Winged helix DNA-binding domain"/>
    <property type="match status" value="1"/>
</dbReference>